<accession>A0ABM8GNN5</accession>
<evidence type="ECO:0000256" key="1">
    <source>
        <dbReference type="SAM" id="MobiDB-lite"/>
    </source>
</evidence>
<evidence type="ECO:0000313" key="2">
    <source>
        <dbReference type="EMBL" id="BDZ50054.1"/>
    </source>
</evidence>
<name>A0ABM8GNN5_9MICO</name>
<reference evidence="3" key="1">
    <citation type="journal article" date="2019" name="Int. J. Syst. Evol. Microbiol.">
        <title>The Global Catalogue of Microorganisms (GCM) 10K type strain sequencing project: providing services to taxonomists for standard genome sequencing and annotation.</title>
        <authorList>
            <consortium name="The Broad Institute Genomics Platform"/>
            <consortium name="The Broad Institute Genome Sequencing Center for Infectious Disease"/>
            <person name="Wu L."/>
            <person name="Ma J."/>
        </authorList>
    </citation>
    <scope>NUCLEOTIDE SEQUENCE [LARGE SCALE GENOMIC DNA]</scope>
    <source>
        <strain evidence="3">NBRC 108728</strain>
    </source>
</reference>
<dbReference type="Proteomes" id="UP001321486">
    <property type="component" value="Chromosome"/>
</dbReference>
<dbReference type="EMBL" id="AP027732">
    <property type="protein sequence ID" value="BDZ50054.1"/>
    <property type="molecule type" value="Genomic_DNA"/>
</dbReference>
<gene>
    <name evidence="2" type="ORF">GCM10025867_22950</name>
</gene>
<evidence type="ECO:0008006" key="4">
    <source>
        <dbReference type="Google" id="ProtNLM"/>
    </source>
</evidence>
<dbReference type="RefSeq" id="WP_350271528.1">
    <property type="nucleotide sequence ID" value="NZ_AP027732.1"/>
</dbReference>
<organism evidence="2 3">
    <name type="scientific">Frondihabitans sucicola</name>
    <dbReference type="NCBI Taxonomy" id="1268041"/>
    <lineage>
        <taxon>Bacteria</taxon>
        <taxon>Bacillati</taxon>
        <taxon>Actinomycetota</taxon>
        <taxon>Actinomycetes</taxon>
        <taxon>Micrococcales</taxon>
        <taxon>Microbacteriaceae</taxon>
        <taxon>Frondihabitans</taxon>
    </lineage>
</organism>
<evidence type="ECO:0000313" key="3">
    <source>
        <dbReference type="Proteomes" id="UP001321486"/>
    </source>
</evidence>
<feature type="region of interest" description="Disordered" evidence="1">
    <location>
        <begin position="62"/>
        <end position="89"/>
    </location>
</feature>
<sequence>MVSHGAAIRVWVAARAAGATHDFAATHQLLNTGVAFLESLHQNDELGHRWRLLEWVREPTGGEFLEDDTADDPTGRDTADPATAPGAGA</sequence>
<proteinExistence type="predicted"/>
<keyword evidence="3" id="KW-1185">Reference proteome</keyword>
<protein>
    <recommendedName>
        <fullName evidence="4">Histidine phosphatase family protein</fullName>
    </recommendedName>
</protein>
<feature type="compositionally biased region" description="Low complexity" evidence="1">
    <location>
        <begin position="80"/>
        <end position="89"/>
    </location>
</feature>